<reference evidence="5" key="1">
    <citation type="journal article" date="2019" name="Int. J. Syst. Evol. Microbiol.">
        <title>The Global Catalogue of Microorganisms (GCM) 10K type strain sequencing project: providing services to taxonomists for standard genome sequencing and annotation.</title>
        <authorList>
            <consortium name="The Broad Institute Genomics Platform"/>
            <consortium name="The Broad Institute Genome Sequencing Center for Infectious Disease"/>
            <person name="Wu L."/>
            <person name="Ma J."/>
        </authorList>
    </citation>
    <scope>NUCLEOTIDE SEQUENCE [LARGE SCALE GENOMIC DNA]</scope>
    <source>
        <strain evidence="5">CCUG 62953</strain>
    </source>
</reference>
<accession>A0ABW3ZGY6</accession>
<evidence type="ECO:0000256" key="1">
    <source>
        <dbReference type="ARBA" id="ARBA00022679"/>
    </source>
</evidence>
<proteinExistence type="predicted"/>
<dbReference type="Pfam" id="PF13673">
    <property type="entry name" value="Acetyltransf_10"/>
    <property type="match status" value="1"/>
</dbReference>
<dbReference type="Proteomes" id="UP001597135">
    <property type="component" value="Unassembled WGS sequence"/>
</dbReference>
<evidence type="ECO:0000256" key="2">
    <source>
        <dbReference type="ARBA" id="ARBA00023315"/>
    </source>
</evidence>
<dbReference type="RefSeq" id="WP_386802466.1">
    <property type="nucleotide sequence ID" value="NZ_JBHTMU010000011.1"/>
</dbReference>
<organism evidence="4 5">
    <name type="scientific">Litorisediminicola beolgyonensis</name>
    <dbReference type="NCBI Taxonomy" id="1173614"/>
    <lineage>
        <taxon>Bacteria</taxon>
        <taxon>Pseudomonadati</taxon>
        <taxon>Pseudomonadota</taxon>
        <taxon>Alphaproteobacteria</taxon>
        <taxon>Rhodobacterales</taxon>
        <taxon>Paracoccaceae</taxon>
        <taxon>Litorisediminicola</taxon>
    </lineage>
</organism>
<name>A0ABW3ZGY6_9RHOB</name>
<dbReference type="Gene3D" id="3.40.630.30">
    <property type="match status" value="1"/>
</dbReference>
<keyword evidence="2 4" id="KW-0012">Acyltransferase</keyword>
<keyword evidence="5" id="KW-1185">Reference proteome</keyword>
<dbReference type="PANTHER" id="PTHR43877:SF1">
    <property type="entry name" value="ACETYLTRANSFERASE"/>
    <property type="match status" value="1"/>
</dbReference>
<dbReference type="GO" id="GO:0016746">
    <property type="term" value="F:acyltransferase activity"/>
    <property type="evidence" value="ECO:0007669"/>
    <property type="project" value="UniProtKB-KW"/>
</dbReference>
<gene>
    <name evidence="4" type="ORF">ACFQ4E_08235</name>
</gene>
<evidence type="ECO:0000313" key="4">
    <source>
        <dbReference type="EMBL" id="MFD1342404.1"/>
    </source>
</evidence>
<evidence type="ECO:0000259" key="3">
    <source>
        <dbReference type="PROSITE" id="PS51186"/>
    </source>
</evidence>
<dbReference type="InterPro" id="IPR050832">
    <property type="entry name" value="Bact_Acetyltransf"/>
</dbReference>
<feature type="domain" description="N-acetyltransferase" evidence="3">
    <location>
        <begin position="4"/>
        <end position="167"/>
    </location>
</feature>
<protein>
    <submittedName>
        <fullName evidence="4">GNAT family N-acetyltransferase</fullName>
        <ecNumber evidence="4">2.3.-.-</ecNumber>
    </submittedName>
</protein>
<sequence>MTEPVLRRAGPEDLEAVEALYQKNYPRLLAADYPPSVMVTAVPLIARAQPQLLASGQFYMIEEAGQALAAGGWTREAPGSGALSPGVAHIRHVATDPGRLREGLARRLVGFLLAEAGADGVREMQCYSTLTAEPFYAAMGFVRQGPMQVELPRGIAFNAVRMTCALR</sequence>
<comment type="caution">
    <text evidence="4">The sequence shown here is derived from an EMBL/GenBank/DDBJ whole genome shotgun (WGS) entry which is preliminary data.</text>
</comment>
<dbReference type="EMBL" id="JBHTMU010000011">
    <property type="protein sequence ID" value="MFD1342404.1"/>
    <property type="molecule type" value="Genomic_DNA"/>
</dbReference>
<evidence type="ECO:0000313" key="5">
    <source>
        <dbReference type="Proteomes" id="UP001597135"/>
    </source>
</evidence>
<dbReference type="PANTHER" id="PTHR43877">
    <property type="entry name" value="AMINOALKYLPHOSPHONATE N-ACETYLTRANSFERASE-RELATED-RELATED"/>
    <property type="match status" value="1"/>
</dbReference>
<dbReference type="SUPFAM" id="SSF55729">
    <property type="entry name" value="Acyl-CoA N-acyltransferases (Nat)"/>
    <property type="match status" value="1"/>
</dbReference>
<dbReference type="PROSITE" id="PS51186">
    <property type="entry name" value="GNAT"/>
    <property type="match status" value="1"/>
</dbReference>
<dbReference type="InterPro" id="IPR000182">
    <property type="entry name" value="GNAT_dom"/>
</dbReference>
<dbReference type="EC" id="2.3.-.-" evidence="4"/>
<keyword evidence="1 4" id="KW-0808">Transferase</keyword>
<dbReference type="CDD" id="cd04301">
    <property type="entry name" value="NAT_SF"/>
    <property type="match status" value="1"/>
</dbReference>
<dbReference type="InterPro" id="IPR016181">
    <property type="entry name" value="Acyl_CoA_acyltransferase"/>
</dbReference>